<name>A0A147J4E3_9SPHN</name>
<comment type="caution">
    <text evidence="1">The sequence shown here is derived from an EMBL/GenBank/DDBJ whole genome shotgun (WGS) entry which is preliminary data.</text>
</comment>
<gene>
    <name evidence="1" type="ORF">NS258_16930</name>
</gene>
<dbReference type="RefSeq" id="WP_058718184.1">
    <property type="nucleotide sequence ID" value="NZ_LDTC01000184.1"/>
</dbReference>
<dbReference type="AlphaFoldDB" id="A0A147J4E3"/>
<sequence length="214" mass="23328">MSAKLHSLFTTPVAVVPVADAAALNTELKAVIAARRRVEAGVQRSNIGGWQSEIDMLDWGGGAARRLAALVTQACDAWTTSVDDDRSVVWRPEIWANVNVHGSSNQTHWHPGSYLSFVYYVDDGYAGSSDKALGGEIVFIDPRMPFLRMRTPALRHRGAGGQTAEQETWVRPFSGLLIGFPSFLGHSVRAYLGRTERISIAINMVARRAPGAKP</sequence>
<protein>
    <recommendedName>
        <fullName evidence="3">Prolyl 4-hydroxylase alpha subunit Fe(2+) 2OG dioxygenase domain-containing protein</fullName>
    </recommendedName>
</protein>
<organism evidence="1 2">
    <name type="scientific">Sphingomonas sanguinis</name>
    <dbReference type="NCBI Taxonomy" id="33051"/>
    <lineage>
        <taxon>Bacteria</taxon>
        <taxon>Pseudomonadati</taxon>
        <taxon>Pseudomonadota</taxon>
        <taxon>Alphaproteobacteria</taxon>
        <taxon>Sphingomonadales</taxon>
        <taxon>Sphingomonadaceae</taxon>
        <taxon>Sphingomonas</taxon>
    </lineage>
</organism>
<dbReference type="NCBIfam" id="TIGR02466">
    <property type="entry name" value="TIGR02466 family protein"/>
    <property type="match status" value="1"/>
</dbReference>
<dbReference type="InterPro" id="IPR012668">
    <property type="entry name" value="CHP02466"/>
</dbReference>
<reference evidence="1 2" key="1">
    <citation type="journal article" date="2016" name="Front. Microbiol.">
        <title>Genomic Resource of Rice Seed Associated Bacteria.</title>
        <authorList>
            <person name="Midha S."/>
            <person name="Bansal K."/>
            <person name="Sharma S."/>
            <person name="Kumar N."/>
            <person name="Patil P.P."/>
            <person name="Chaudhry V."/>
            <person name="Patil P.B."/>
        </authorList>
    </citation>
    <scope>NUCLEOTIDE SEQUENCE [LARGE SCALE GENOMIC DNA]</scope>
    <source>
        <strain evidence="1 2">NS258</strain>
    </source>
</reference>
<accession>A0A147J4E3</accession>
<evidence type="ECO:0000313" key="2">
    <source>
        <dbReference type="Proteomes" id="UP000074410"/>
    </source>
</evidence>
<dbReference type="Gene3D" id="2.60.120.620">
    <property type="entry name" value="q2cbj1_9rhob like domain"/>
    <property type="match status" value="1"/>
</dbReference>
<proteinExistence type="predicted"/>
<evidence type="ECO:0008006" key="3">
    <source>
        <dbReference type="Google" id="ProtNLM"/>
    </source>
</evidence>
<dbReference type="Proteomes" id="UP000074410">
    <property type="component" value="Unassembled WGS sequence"/>
</dbReference>
<evidence type="ECO:0000313" key="1">
    <source>
        <dbReference type="EMBL" id="KTW06214.1"/>
    </source>
</evidence>
<dbReference type="Pfam" id="PF13759">
    <property type="entry name" value="2OG-FeII_Oxy_5"/>
    <property type="match status" value="1"/>
</dbReference>
<dbReference type="PATRIC" id="fig|33051.5.peg.1112"/>
<dbReference type="EMBL" id="LDTC01000184">
    <property type="protein sequence ID" value="KTW06214.1"/>
    <property type="molecule type" value="Genomic_DNA"/>
</dbReference>